<dbReference type="NCBIfam" id="TIGR01784">
    <property type="entry name" value="T_den_put_tspse"/>
    <property type="match status" value="1"/>
</dbReference>
<proteinExistence type="predicted"/>
<dbReference type="PANTHER" id="PTHR41317:SF1">
    <property type="entry name" value="PD-(D_E)XK NUCLEASE FAMILY TRANSPOSASE"/>
    <property type="match status" value="1"/>
</dbReference>
<dbReference type="OrthoDB" id="291934at2"/>
<dbReference type="InterPro" id="IPR010106">
    <property type="entry name" value="RpnA"/>
</dbReference>
<reference evidence="1 2" key="1">
    <citation type="submission" date="2019-03" db="EMBL/GenBank/DDBJ databases">
        <title>Deep-cultivation of Planctomycetes and their phenomic and genomic characterization uncovers novel biology.</title>
        <authorList>
            <person name="Wiegand S."/>
            <person name="Jogler M."/>
            <person name="Boedeker C."/>
            <person name="Pinto D."/>
            <person name="Vollmers J."/>
            <person name="Rivas-Marin E."/>
            <person name="Kohn T."/>
            <person name="Peeters S.H."/>
            <person name="Heuer A."/>
            <person name="Rast P."/>
            <person name="Oberbeckmann S."/>
            <person name="Bunk B."/>
            <person name="Jeske O."/>
            <person name="Meyerdierks A."/>
            <person name="Storesund J.E."/>
            <person name="Kallscheuer N."/>
            <person name="Luecker S."/>
            <person name="Lage O.M."/>
            <person name="Pohl T."/>
            <person name="Merkel B.J."/>
            <person name="Hornburger P."/>
            <person name="Mueller R.-W."/>
            <person name="Bruemmer F."/>
            <person name="Labrenz M."/>
            <person name="Spormann A.M."/>
            <person name="Op den Camp H."/>
            <person name="Overmann J."/>
            <person name="Amann R."/>
            <person name="Jetten M.S.M."/>
            <person name="Mascher T."/>
            <person name="Medema M.H."/>
            <person name="Devos D.P."/>
            <person name="Kaster A.-K."/>
            <person name="Ovreas L."/>
            <person name="Rohde M."/>
            <person name="Galperin M.Y."/>
            <person name="Jogler C."/>
        </authorList>
    </citation>
    <scope>NUCLEOTIDE SEQUENCE [LARGE SCALE GENOMIC DNA]</scope>
    <source>
        <strain evidence="1 2">Enr13</strain>
    </source>
</reference>
<dbReference type="RefSeq" id="WP_145387845.1">
    <property type="nucleotide sequence ID" value="NZ_CP037423.1"/>
</dbReference>
<sequence>MAIGIDPTVDYVFKLLLGSPEHPAITLHFLNAILGDEIQITEVEILNPILGKDDDIDKLSILDVAARDSTGRLYDIEMQTTLPAGLSQRLAYYTASLYVSQIGEGDDYSLLRPAISICVLDAILLRQSLQIHSDFRLRNRDGTIELTEGLQIHLLELPKYMLPSDNRVVTDPVEAWCYFFRRADEMTAAEIRQRFSSSAFNEAAEVLEMIQRTPEQRNQYELRLKAQRDERARMQYAVDQARQEGEALGEARGAGRGRIELLRELLGVDQTSIADLSIEQLAALEGDLKRQLRERGV</sequence>
<gene>
    <name evidence="1" type="ORF">Enr13x_34600</name>
</gene>
<evidence type="ECO:0000313" key="1">
    <source>
        <dbReference type="EMBL" id="QDV43603.1"/>
    </source>
</evidence>
<dbReference type="Pfam" id="PF12784">
    <property type="entry name" value="PDDEXK_2"/>
    <property type="match status" value="1"/>
</dbReference>
<protein>
    <submittedName>
        <fullName evidence="1">PD-(D/E)XK nuclease family transposase</fullName>
    </submittedName>
</protein>
<accession>A0A518HRX7</accession>
<dbReference type="KEGG" id="snep:Enr13x_34600"/>
<evidence type="ECO:0000313" key="2">
    <source>
        <dbReference type="Proteomes" id="UP000319004"/>
    </source>
</evidence>
<dbReference type="Proteomes" id="UP000319004">
    <property type="component" value="Chromosome"/>
</dbReference>
<dbReference type="AlphaFoldDB" id="A0A518HRX7"/>
<keyword evidence="2" id="KW-1185">Reference proteome</keyword>
<organism evidence="1 2">
    <name type="scientific">Stieleria neptunia</name>
    <dbReference type="NCBI Taxonomy" id="2527979"/>
    <lineage>
        <taxon>Bacteria</taxon>
        <taxon>Pseudomonadati</taxon>
        <taxon>Planctomycetota</taxon>
        <taxon>Planctomycetia</taxon>
        <taxon>Pirellulales</taxon>
        <taxon>Pirellulaceae</taxon>
        <taxon>Stieleria</taxon>
    </lineage>
</organism>
<dbReference type="PANTHER" id="PTHR41317">
    <property type="entry name" value="PD-(D_E)XK NUCLEASE FAMILY TRANSPOSASE"/>
    <property type="match status" value="1"/>
</dbReference>
<name>A0A518HRX7_9BACT</name>
<dbReference type="EMBL" id="CP037423">
    <property type="protein sequence ID" value="QDV43603.1"/>
    <property type="molecule type" value="Genomic_DNA"/>
</dbReference>